<dbReference type="Pfam" id="PF02518">
    <property type="entry name" value="HATPase_c"/>
    <property type="match status" value="1"/>
</dbReference>
<evidence type="ECO:0000313" key="7">
    <source>
        <dbReference type="EMBL" id="NHE56419.1"/>
    </source>
</evidence>
<dbReference type="EMBL" id="JAANYN010000002">
    <property type="protein sequence ID" value="NHE56419.1"/>
    <property type="molecule type" value="Genomic_DNA"/>
</dbReference>
<keyword evidence="5" id="KW-0902">Two-component regulatory system</keyword>
<dbReference type="CDD" id="cd16917">
    <property type="entry name" value="HATPase_UhpB-NarQ-NarX-like"/>
    <property type="match status" value="1"/>
</dbReference>
<dbReference type="InterPro" id="IPR003594">
    <property type="entry name" value="HATPase_dom"/>
</dbReference>
<accession>A0ABX0H7T8</accession>
<name>A0ABX0H7T8_9BACT</name>
<dbReference type="SUPFAM" id="SSF55874">
    <property type="entry name" value="ATPase domain of HSP90 chaperone/DNA topoisomerase II/histidine kinase"/>
    <property type="match status" value="1"/>
</dbReference>
<evidence type="ECO:0000259" key="6">
    <source>
        <dbReference type="PROSITE" id="PS50109"/>
    </source>
</evidence>
<evidence type="ECO:0000256" key="3">
    <source>
        <dbReference type="ARBA" id="ARBA00022679"/>
    </source>
</evidence>
<dbReference type="SMART" id="SM00387">
    <property type="entry name" value="HATPase_c"/>
    <property type="match status" value="1"/>
</dbReference>
<comment type="caution">
    <text evidence="7">The sequence shown here is derived from an EMBL/GenBank/DDBJ whole genome shotgun (WGS) entry which is preliminary data.</text>
</comment>
<dbReference type="Proteomes" id="UP000649799">
    <property type="component" value="Unassembled WGS sequence"/>
</dbReference>
<evidence type="ECO:0000256" key="5">
    <source>
        <dbReference type="ARBA" id="ARBA00023012"/>
    </source>
</evidence>
<sequence>MVATYLFRIAQEAIANVIKHSGATKITVHLDYSFQHILLTIEDDGIGFNPKLTSSGFGLQFMKKRAEETNGSLNLKSGNCGTGLQVNIRVSE</sequence>
<evidence type="ECO:0000313" key="8">
    <source>
        <dbReference type="Proteomes" id="UP000649799"/>
    </source>
</evidence>
<gene>
    <name evidence="7" type="ORF">G9Q97_06285</name>
</gene>
<evidence type="ECO:0000256" key="1">
    <source>
        <dbReference type="ARBA" id="ARBA00000085"/>
    </source>
</evidence>
<dbReference type="EC" id="2.7.13.3" evidence="2"/>
<dbReference type="InterPro" id="IPR050482">
    <property type="entry name" value="Sensor_HK_TwoCompSys"/>
</dbReference>
<proteinExistence type="predicted"/>
<protein>
    <recommendedName>
        <fullName evidence="2">histidine kinase</fullName>
        <ecNumber evidence="2">2.7.13.3</ecNumber>
    </recommendedName>
</protein>
<dbReference type="Gene3D" id="3.30.565.10">
    <property type="entry name" value="Histidine kinase-like ATPase, C-terminal domain"/>
    <property type="match status" value="1"/>
</dbReference>
<dbReference type="InterPro" id="IPR005467">
    <property type="entry name" value="His_kinase_dom"/>
</dbReference>
<dbReference type="PROSITE" id="PS50109">
    <property type="entry name" value="HIS_KIN"/>
    <property type="match status" value="1"/>
</dbReference>
<dbReference type="InterPro" id="IPR036890">
    <property type="entry name" value="HATPase_C_sf"/>
</dbReference>
<comment type="catalytic activity">
    <reaction evidence="1">
        <text>ATP + protein L-histidine = ADP + protein N-phospho-L-histidine.</text>
        <dbReference type="EC" id="2.7.13.3"/>
    </reaction>
</comment>
<evidence type="ECO:0000256" key="2">
    <source>
        <dbReference type="ARBA" id="ARBA00012438"/>
    </source>
</evidence>
<feature type="domain" description="Histidine kinase" evidence="6">
    <location>
        <begin position="1"/>
        <end position="92"/>
    </location>
</feature>
<dbReference type="PANTHER" id="PTHR24421">
    <property type="entry name" value="NITRATE/NITRITE SENSOR PROTEIN NARX-RELATED"/>
    <property type="match status" value="1"/>
</dbReference>
<dbReference type="PANTHER" id="PTHR24421:SF10">
    <property type="entry name" value="NITRATE_NITRITE SENSOR PROTEIN NARQ"/>
    <property type="match status" value="1"/>
</dbReference>
<organism evidence="7 8">
    <name type="scientific">Cyclobacterium plantarum</name>
    <dbReference type="NCBI Taxonomy" id="2716263"/>
    <lineage>
        <taxon>Bacteria</taxon>
        <taxon>Pseudomonadati</taxon>
        <taxon>Bacteroidota</taxon>
        <taxon>Cytophagia</taxon>
        <taxon>Cytophagales</taxon>
        <taxon>Cyclobacteriaceae</taxon>
        <taxon>Cyclobacterium</taxon>
    </lineage>
</organism>
<reference evidence="7 8" key="1">
    <citation type="submission" date="2020-03" db="EMBL/GenBank/DDBJ databases">
        <title>Cyclobacterium plantarum sp. nov., a marine bacterium isolated from a coastal-marine wetland.</title>
        <authorList>
            <person name="Sanchez-Porro C."/>
            <person name="Ventosa A."/>
            <person name="Amoozegar M."/>
        </authorList>
    </citation>
    <scope>NUCLEOTIDE SEQUENCE [LARGE SCALE GENOMIC DNA]</scope>
    <source>
        <strain evidence="7 8">GBPx2</strain>
    </source>
</reference>
<keyword evidence="3" id="KW-0808">Transferase</keyword>
<dbReference type="RefSeq" id="WP_166144241.1">
    <property type="nucleotide sequence ID" value="NZ_JAANYN010000002.1"/>
</dbReference>
<keyword evidence="4" id="KW-0418">Kinase</keyword>
<evidence type="ECO:0000256" key="4">
    <source>
        <dbReference type="ARBA" id="ARBA00022777"/>
    </source>
</evidence>
<keyword evidence="8" id="KW-1185">Reference proteome</keyword>